<feature type="domain" description="NodB homology" evidence="3">
    <location>
        <begin position="265"/>
        <end position="480"/>
    </location>
</feature>
<sequence length="499" mass="54468">MAINDINVEMKYPPLLPKPDSIKLGNLSSTTKIDLGSELKIEYAIEPKMAAQAVLFFSDSSIMDISESGVITAKAAGEATIKIQSAARPSVFVEVTLEVVIPSITPITTMVDTFTSTAEWLLQTAAATSSRVVDVVNTHNTQSMKLTGLDGNFATMRHKTAHVDLSDETAAKLSFFVHDLTTVSKIAFYFANDTAVTKTAMKVFQATDLKQGWNNVAFSLTSMTLAGGFSFDNEILAMQVRIDPVASVSASVSFDALESIIATRGNAIFTMDDNWIDQYTKAYPILKAQGLRGNIAVIKNKVDAAGYMTKANLSEVYESRWDMLNHTSTHPELSTITKAEQKIELDGCRDYLNTNGFNRASDCVVYPKGSYNADLIATQIEGNYRWGRSLINGIDIDDPASNYLVKTINLVPVITLAQAKAAVDEAYKVGGTVVFLIHKLVPEAEIATDTMFYSIERYEALAAYVAQKVKNKQINNITVSEWLQKEKAPRSADAGVAIV</sequence>
<protein>
    <submittedName>
        <fullName evidence="4">Polysaccharide deacetylase family protein</fullName>
    </submittedName>
</protein>
<keyword evidence="2" id="KW-0732">Signal</keyword>
<dbReference type="EMBL" id="JAARWN010000001">
    <property type="protein sequence ID" value="MBC1935195.1"/>
    <property type="molecule type" value="Genomic_DNA"/>
</dbReference>
<dbReference type="CDD" id="cd10970">
    <property type="entry name" value="CE4_DAC_u1_6s"/>
    <property type="match status" value="1"/>
</dbReference>
<dbReference type="SUPFAM" id="SSF88713">
    <property type="entry name" value="Glycoside hydrolase/deacetylase"/>
    <property type="match status" value="1"/>
</dbReference>
<evidence type="ECO:0000256" key="2">
    <source>
        <dbReference type="ARBA" id="ARBA00022729"/>
    </source>
</evidence>
<comment type="caution">
    <text evidence="4">The sequence shown here is derived from an EMBL/GenBank/DDBJ whole genome shotgun (WGS) entry which is preliminary data.</text>
</comment>
<dbReference type="Pfam" id="PF01522">
    <property type="entry name" value="Polysacc_deac_1"/>
    <property type="match status" value="1"/>
</dbReference>
<dbReference type="InterPro" id="IPR002509">
    <property type="entry name" value="NODB_dom"/>
</dbReference>
<dbReference type="RefSeq" id="WP_185525376.1">
    <property type="nucleotide sequence ID" value="NZ_JAARWN010000001.1"/>
</dbReference>
<dbReference type="GO" id="GO:0005975">
    <property type="term" value="P:carbohydrate metabolic process"/>
    <property type="evidence" value="ECO:0007669"/>
    <property type="project" value="InterPro"/>
</dbReference>
<proteinExistence type="predicted"/>
<dbReference type="GO" id="GO:0016810">
    <property type="term" value="F:hydrolase activity, acting on carbon-nitrogen (but not peptide) bonds"/>
    <property type="evidence" value="ECO:0007669"/>
    <property type="project" value="InterPro"/>
</dbReference>
<dbReference type="Gene3D" id="3.20.20.370">
    <property type="entry name" value="Glycoside hydrolase/deacetylase"/>
    <property type="match status" value="1"/>
</dbReference>
<dbReference type="InterPro" id="IPR051398">
    <property type="entry name" value="Polysacch_Deacetylase"/>
</dbReference>
<dbReference type="PROSITE" id="PS51677">
    <property type="entry name" value="NODB"/>
    <property type="match status" value="1"/>
</dbReference>
<dbReference type="Gene3D" id="2.60.40.1080">
    <property type="match status" value="1"/>
</dbReference>
<evidence type="ECO:0000259" key="3">
    <source>
        <dbReference type="PROSITE" id="PS51677"/>
    </source>
</evidence>
<dbReference type="GO" id="GO:0005576">
    <property type="term" value="C:extracellular region"/>
    <property type="evidence" value="ECO:0007669"/>
    <property type="project" value="UniProtKB-SubCell"/>
</dbReference>
<name>A0A7X0Y1B3_9LIST</name>
<dbReference type="SUPFAM" id="SSF49373">
    <property type="entry name" value="Invasin/intimin cell-adhesion fragments"/>
    <property type="match status" value="1"/>
</dbReference>
<evidence type="ECO:0000313" key="4">
    <source>
        <dbReference type="EMBL" id="MBC1935195.1"/>
    </source>
</evidence>
<comment type="subcellular location">
    <subcellularLocation>
        <location evidence="1">Secreted</location>
    </subcellularLocation>
</comment>
<reference evidence="4 5" key="1">
    <citation type="submission" date="2020-03" db="EMBL/GenBank/DDBJ databases">
        <title>Soil Listeria distribution.</title>
        <authorList>
            <person name="Liao J."/>
            <person name="Wiedmann M."/>
        </authorList>
    </citation>
    <scope>NUCLEOTIDE SEQUENCE [LARGE SCALE GENOMIC DNA]</scope>
    <source>
        <strain evidence="4 5">FSL L7-0741</strain>
    </source>
</reference>
<dbReference type="AlphaFoldDB" id="A0A7X0Y1B3"/>
<evidence type="ECO:0000313" key="5">
    <source>
        <dbReference type="Proteomes" id="UP000535908"/>
    </source>
</evidence>
<dbReference type="Proteomes" id="UP000535908">
    <property type="component" value="Unassembled WGS sequence"/>
</dbReference>
<evidence type="ECO:0000256" key="1">
    <source>
        <dbReference type="ARBA" id="ARBA00004613"/>
    </source>
</evidence>
<accession>A0A7X0Y1B3</accession>
<gene>
    <name evidence="4" type="ORF">HCA69_02370</name>
</gene>
<dbReference type="InterPro" id="IPR011330">
    <property type="entry name" value="Glyco_hydro/deAcase_b/a-brl"/>
</dbReference>
<dbReference type="PANTHER" id="PTHR34216">
    <property type="match status" value="1"/>
</dbReference>
<organism evidence="4 5">
    <name type="scientific">Listeria grandensis</name>
    <dbReference type="NCBI Taxonomy" id="1494963"/>
    <lineage>
        <taxon>Bacteria</taxon>
        <taxon>Bacillati</taxon>
        <taxon>Bacillota</taxon>
        <taxon>Bacilli</taxon>
        <taxon>Bacillales</taxon>
        <taxon>Listeriaceae</taxon>
        <taxon>Listeria</taxon>
    </lineage>
</organism>
<dbReference type="PANTHER" id="PTHR34216:SF3">
    <property type="entry name" value="POLY-BETA-1,6-N-ACETYL-D-GLUCOSAMINE N-DEACETYLASE"/>
    <property type="match status" value="1"/>
</dbReference>
<dbReference type="InterPro" id="IPR008964">
    <property type="entry name" value="Invasin/intimin_cell_adhesion"/>
</dbReference>